<evidence type="ECO:0000313" key="2">
    <source>
        <dbReference type="EMBL" id="MQT74816.1"/>
    </source>
</evidence>
<sequence>MTIQDQEITPVTSTIVADADRLDFFPTYFGKYFMAGENLLYVHADRFVQDYQGGYWNFYTLSNGGFFAALDTDKEQHVVIADNYCSERMSAEAAGVTLMLFVLGRLLAARIPENESDRFIDLYHKLREFALEHAEAQAILTAID</sequence>
<dbReference type="Pfam" id="PF03230">
    <property type="entry name" value="Antirestrict"/>
    <property type="match status" value="1"/>
</dbReference>
<dbReference type="AlphaFoldDB" id="A0A7X2BTZ4"/>
<comment type="similarity">
    <text evidence="1">Belongs to the antirestriction protein family.</text>
</comment>
<dbReference type="InterPro" id="IPR042297">
    <property type="entry name" value="Antirestriction_sf"/>
</dbReference>
<name>A0A7X2BTZ4_9PSED</name>
<dbReference type="Gene3D" id="3.30.70.3580">
    <property type="entry name" value="Antirestriction protein"/>
    <property type="match status" value="1"/>
</dbReference>
<reference evidence="2 3" key="1">
    <citation type="submission" date="2019-10" db="EMBL/GenBank/DDBJ databases">
        <title>Evaluation of single-gene subtyping targets for Pseudomonas.</title>
        <authorList>
            <person name="Reichler S.J."/>
            <person name="Orsi R.H."/>
            <person name="Wiedmann M."/>
            <person name="Martin N.H."/>
            <person name="Murphy S.I."/>
        </authorList>
    </citation>
    <scope>NUCLEOTIDE SEQUENCE [LARGE SCALE GENOMIC DNA]</scope>
    <source>
        <strain evidence="2 3">FSL R10-2932</strain>
    </source>
</reference>
<organism evidence="2 3">
    <name type="scientific">Pseudomonas helleri</name>
    <dbReference type="NCBI Taxonomy" id="1608996"/>
    <lineage>
        <taxon>Bacteria</taxon>
        <taxon>Pseudomonadati</taxon>
        <taxon>Pseudomonadota</taxon>
        <taxon>Gammaproteobacteria</taxon>
        <taxon>Pseudomonadales</taxon>
        <taxon>Pseudomonadaceae</taxon>
        <taxon>Pseudomonas</taxon>
    </lineage>
</organism>
<accession>A0A7X2BTZ4</accession>
<evidence type="ECO:0000256" key="1">
    <source>
        <dbReference type="ARBA" id="ARBA00008618"/>
    </source>
</evidence>
<dbReference type="InterPro" id="IPR004914">
    <property type="entry name" value="Antirestrict"/>
</dbReference>
<evidence type="ECO:0000313" key="3">
    <source>
        <dbReference type="Proteomes" id="UP000447574"/>
    </source>
</evidence>
<dbReference type="Proteomes" id="UP000447574">
    <property type="component" value="Unassembled WGS sequence"/>
</dbReference>
<proteinExistence type="inferred from homology"/>
<gene>
    <name evidence="2" type="ORF">GHO37_10925</name>
</gene>
<dbReference type="RefSeq" id="WP_086799765.1">
    <property type="nucleotide sequence ID" value="NZ_WIWF01000033.1"/>
</dbReference>
<protein>
    <submittedName>
        <fullName evidence="2">Antirestriction protein</fullName>
    </submittedName>
</protein>
<dbReference type="EMBL" id="WIWF01000033">
    <property type="protein sequence ID" value="MQT74816.1"/>
    <property type="molecule type" value="Genomic_DNA"/>
</dbReference>
<comment type="caution">
    <text evidence="2">The sequence shown here is derived from an EMBL/GenBank/DDBJ whole genome shotgun (WGS) entry which is preliminary data.</text>
</comment>